<evidence type="ECO:0000259" key="1">
    <source>
        <dbReference type="Pfam" id="PF04233"/>
    </source>
</evidence>
<protein>
    <submittedName>
        <fullName evidence="2">Phage Mu protein F like protein</fullName>
    </submittedName>
</protein>
<organism evidence="2">
    <name type="scientific">Veillonella ratti</name>
    <dbReference type="NCBI Taxonomy" id="103892"/>
    <lineage>
        <taxon>Bacteria</taxon>
        <taxon>Bacillati</taxon>
        <taxon>Bacillota</taxon>
        <taxon>Negativicutes</taxon>
        <taxon>Veillonellales</taxon>
        <taxon>Veillonellaceae</taxon>
        <taxon>Veillonella</taxon>
    </lineage>
</organism>
<dbReference type="InterPro" id="IPR006528">
    <property type="entry name" value="Phage_head_morphogenesis_dom"/>
</dbReference>
<proteinExistence type="predicted"/>
<accession>A0A6N3C2W6</accession>
<gene>
    <name evidence="2" type="ORF">VRLFYP33_01197</name>
</gene>
<reference evidence="2" key="1">
    <citation type="submission" date="2019-11" db="EMBL/GenBank/DDBJ databases">
        <authorList>
            <person name="Feng L."/>
        </authorList>
    </citation>
    <scope>NUCLEOTIDE SEQUENCE</scope>
    <source>
        <strain evidence="2">VrattiLFYP33</strain>
    </source>
</reference>
<evidence type="ECO:0000313" key="2">
    <source>
        <dbReference type="EMBL" id="VYU08167.1"/>
    </source>
</evidence>
<feature type="domain" description="Phage head morphogenesis" evidence="1">
    <location>
        <begin position="125"/>
        <end position="242"/>
    </location>
</feature>
<dbReference type="Pfam" id="PF04233">
    <property type="entry name" value="Phage_Mu_F"/>
    <property type="match status" value="1"/>
</dbReference>
<dbReference type="EMBL" id="CACRUX010000047">
    <property type="protein sequence ID" value="VYU08167.1"/>
    <property type="molecule type" value="Genomic_DNA"/>
</dbReference>
<dbReference type="AlphaFoldDB" id="A0A6N3C2W6"/>
<dbReference type="NCBIfam" id="TIGR01641">
    <property type="entry name" value="phageSPP1_gp7"/>
    <property type="match status" value="1"/>
</dbReference>
<name>A0A6N3C2W6_9FIRM</name>
<dbReference type="RefSeq" id="WP_156704757.1">
    <property type="nucleotide sequence ID" value="NZ_CACRUX010000047.1"/>
</dbReference>
<sequence length="277" mass="31815">MSKWIIKRRTELAYQRAITRLLEDSFFICMTSLSTNNMLEKINEYIESQAFADFAQATAGMMVSNLFGDIGRSWREAARLDSNGRLIYDLLMDDLAGARGETVRRIAQENAQLIKSLPASVADDVTAYIMRETLKGRRPEDIEKDLHKLFPKRSKARAKLIARTEAAKTQTALLRSDCDLVGAEYYFWRSSHDARTRHSHSSMDGVLCSWHSPPNPERLFRENKVKPYGEYHPGETFNCRCYAEPLVSRSQLSENTYRMHQNGRIVRVTKATLLKLI</sequence>